<dbReference type="Proteomes" id="UP000193675">
    <property type="component" value="Unassembled WGS sequence"/>
</dbReference>
<protein>
    <submittedName>
        <fullName evidence="1">Uncharacterized protein</fullName>
    </submittedName>
</protein>
<dbReference type="EMBL" id="NBWC01000012">
    <property type="protein sequence ID" value="ORL64963.1"/>
    <property type="molecule type" value="Genomic_DNA"/>
</dbReference>
<gene>
    <name evidence="1" type="ORF">B7H17_09530</name>
</gene>
<evidence type="ECO:0000313" key="2">
    <source>
        <dbReference type="Proteomes" id="UP000193675"/>
    </source>
</evidence>
<accession>A0A1X0ZZ74</accession>
<reference evidence="1 2" key="1">
    <citation type="submission" date="2017-04" db="EMBL/GenBank/DDBJ databases">
        <title>Presence of VIM-2 positive Pseudomonas species in chickens and their surrounding environment.</title>
        <authorList>
            <person name="Zhang R."/>
        </authorList>
    </citation>
    <scope>NUCLEOTIDE SEQUENCE [LARGE SCALE GENOMIC DNA]</scope>
    <source>
        <strain evidence="1 2">DZ-C18</strain>
    </source>
</reference>
<evidence type="ECO:0000313" key="1">
    <source>
        <dbReference type="EMBL" id="ORL64963.1"/>
    </source>
</evidence>
<organism evidence="1 2">
    <name type="scientific">Pseudomonas putida</name>
    <name type="common">Arthrobacter siderocapsulatus</name>
    <dbReference type="NCBI Taxonomy" id="303"/>
    <lineage>
        <taxon>Bacteria</taxon>
        <taxon>Pseudomonadati</taxon>
        <taxon>Pseudomonadota</taxon>
        <taxon>Gammaproteobacteria</taxon>
        <taxon>Pseudomonadales</taxon>
        <taxon>Pseudomonadaceae</taxon>
        <taxon>Pseudomonas</taxon>
    </lineage>
</organism>
<comment type="caution">
    <text evidence="1">The sequence shown here is derived from an EMBL/GenBank/DDBJ whole genome shotgun (WGS) entry which is preliminary data.</text>
</comment>
<proteinExistence type="predicted"/>
<dbReference type="AlphaFoldDB" id="A0A1X0ZZ74"/>
<sequence>MWAWVFTKWNAEGWCVDLPRGPLGIYCIGSEPLQGEWPHLSQAHAACTPQEQYMSTHETHSELSPSRDCPINDGVRAIQRITSRSAEVGGGIPVSRLLPSRHRRMIPWQA</sequence>
<name>A0A1X0ZZ74_PSEPU</name>